<gene>
    <name evidence="2" type="ORF">C823_02059</name>
</gene>
<keyword evidence="1" id="KW-0472">Membrane</keyword>
<dbReference type="HOGENOM" id="CLU_1793863_0_0_9"/>
<comment type="caution">
    <text evidence="2">The sequence shown here is derived from an EMBL/GenBank/DDBJ whole genome shotgun (WGS) entry which is preliminary data.</text>
</comment>
<dbReference type="OrthoDB" id="2063028at2"/>
<feature type="transmembrane region" description="Helical" evidence="1">
    <location>
        <begin position="118"/>
        <end position="141"/>
    </location>
</feature>
<keyword evidence="1" id="KW-1133">Transmembrane helix</keyword>
<reference evidence="2 3" key="1">
    <citation type="journal article" date="2014" name="Genome Announc.">
        <title>Draft genome sequences of the altered schaedler flora, a defined bacterial community from gnotobiotic mice.</title>
        <authorList>
            <person name="Wannemuehler M.J."/>
            <person name="Overstreet A.M."/>
            <person name="Ward D.V."/>
            <person name="Phillips G.J."/>
        </authorList>
    </citation>
    <scope>NUCLEOTIDE SEQUENCE [LARGE SCALE GENOMIC DNA]</scope>
    <source>
        <strain evidence="2 3">ASF492</strain>
    </source>
</reference>
<name>N2AN50_9FIRM</name>
<evidence type="ECO:0000313" key="2">
    <source>
        <dbReference type="EMBL" id="EMZ27918.1"/>
    </source>
</evidence>
<dbReference type="EMBL" id="AQFT01000066">
    <property type="protein sequence ID" value="EMZ27918.1"/>
    <property type="molecule type" value="Genomic_DNA"/>
</dbReference>
<dbReference type="PATRIC" id="fig|1235802.3.peg.2190"/>
<feature type="transmembrane region" description="Helical" evidence="1">
    <location>
        <begin position="75"/>
        <end position="98"/>
    </location>
</feature>
<keyword evidence="3" id="KW-1185">Reference proteome</keyword>
<proteinExistence type="predicted"/>
<protein>
    <submittedName>
        <fullName evidence="2">Uncharacterized protein</fullName>
    </submittedName>
</protein>
<accession>N2AN50</accession>
<evidence type="ECO:0000313" key="3">
    <source>
        <dbReference type="Proteomes" id="UP000012589"/>
    </source>
</evidence>
<dbReference type="Proteomes" id="UP000012589">
    <property type="component" value="Unassembled WGS sequence"/>
</dbReference>
<feature type="transmembrane region" description="Helical" evidence="1">
    <location>
        <begin position="7"/>
        <end position="28"/>
    </location>
</feature>
<dbReference type="AlphaFoldDB" id="N2AN50"/>
<keyword evidence="1" id="KW-0812">Transmembrane</keyword>
<organism evidence="2 3">
    <name type="scientific">Eubacterium plexicaudatum ASF492</name>
    <dbReference type="NCBI Taxonomy" id="1235802"/>
    <lineage>
        <taxon>Bacteria</taxon>
        <taxon>Bacillati</taxon>
        <taxon>Bacillota</taxon>
        <taxon>Clostridia</taxon>
        <taxon>Eubacteriales</taxon>
        <taxon>Eubacteriaceae</taxon>
        <taxon>Eubacterium</taxon>
    </lineage>
</organism>
<dbReference type="eggNOG" id="ENOG5032ZUW">
    <property type="taxonomic scope" value="Bacteria"/>
</dbReference>
<evidence type="ECO:0000256" key="1">
    <source>
        <dbReference type="SAM" id="Phobius"/>
    </source>
</evidence>
<sequence>MKEKKKAGLGAILTILTILVLAVALVLYLQNCKTNYFMNMGVNRTVVLNLVIAIAAEVLFIGLSFLLGSKPYPDIFPVIAGVCSAVAAIQFIGSRIAGAASIMTFENNAENMADLQNAIVAMAVCVAAMLCVMVSGFFRVIKE</sequence>
<feature type="transmembrane region" description="Helical" evidence="1">
    <location>
        <begin position="48"/>
        <end position="68"/>
    </location>
</feature>
<dbReference type="STRING" id="1235802.C823_02059"/>